<feature type="domain" description="HTH gntR-type" evidence="4">
    <location>
        <begin position="17"/>
        <end position="84"/>
    </location>
</feature>
<evidence type="ECO:0000313" key="5">
    <source>
        <dbReference type="EMBL" id="GIF57582.1"/>
    </source>
</evidence>
<dbReference type="PANTHER" id="PTHR44846:SF17">
    <property type="entry name" value="GNTR-FAMILY TRANSCRIPTIONAL REGULATOR"/>
    <property type="match status" value="1"/>
</dbReference>
<dbReference type="Proteomes" id="UP000624325">
    <property type="component" value="Unassembled WGS sequence"/>
</dbReference>
<dbReference type="PROSITE" id="PS50949">
    <property type="entry name" value="HTH_GNTR"/>
    <property type="match status" value="1"/>
</dbReference>
<dbReference type="PANTHER" id="PTHR44846">
    <property type="entry name" value="MANNOSYL-D-GLYCERATE TRANSPORT/METABOLISM SYSTEM REPRESSOR MNGR-RELATED"/>
    <property type="match status" value="1"/>
</dbReference>
<dbReference type="InterPro" id="IPR036388">
    <property type="entry name" value="WH-like_DNA-bd_sf"/>
</dbReference>
<protein>
    <recommendedName>
        <fullName evidence="4">HTH gntR-type domain-containing protein</fullName>
    </recommendedName>
</protein>
<organism evidence="5 6">
    <name type="scientific">Asanoa iriomotensis</name>
    <dbReference type="NCBI Taxonomy" id="234613"/>
    <lineage>
        <taxon>Bacteria</taxon>
        <taxon>Bacillati</taxon>
        <taxon>Actinomycetota</taxon>
        <taxon>Actinomycetes</taxon>
        <taxon>Micromonosporales</taxon>
        <taxon>Micromonosporaceae</taxon>
        <taxon>Asanoa</taxon>
    </lineage>
</organism>
<evidence type="ECO:0000259" key="4">
    <source>
        <dbReference type="PROSITE" id="PS50949"/>
    </source>
</evidence>
<dbReference type="InterPro" id="IPR050679">
    <property type="entry name" value="Bact_HTH_transcr_reg"/>
</dbReference>
<dbReference type="CDD" id="cd07377">
    <property type="entry name" value="WHTH_GntR"/>
    <property type="match status" value="1"/>
</dbReference>
<keyword evidence="3" id="KW-0804">Transcription</keyword>
<keyword evidence="2" id="KW-0238">DNA-binding</keyword>
<evidence type="ECO:0000256" key="2">
    <source>
        <dbReference type="ARBA" id="ARBA00023125"/>
    </source>
</evidence>
<evidence type="ECO:0000256" key="1">
    <source>
        <dbReference type="ARBA" id="ARBA00023015"/>
    </source>
</evidence>
<dbReference type="SMART" id="SM00345">
    <property type="entry name" value="HTH_GNTR"/>
    <property type="match status" value="1"/>
</dbReference>
<name>A0ABQ4C4A0_9ACTN</name>
<proteinExistence type="predicted"/>
<evidence type="ECO:0000256" key="3">
    <source>
        <dbReference type="ARBA" id="ARBA00023163"/>
    </source>
</evidence>
<evidence type="ECO:0000313" key="6">
    <source>
        <dbReference type="Proteomes" id="UP000624325"/>
    </source>
</evidence>
<dbReference type="InterPro" id="IPR000524">
    <property type="entry name" value="Tscrpt_reg_HTH_GntR"/>
</dbReference>
<gene>
    <name evidence="5" type="ORF">Air01nite_36770</name>
</gene>
<dbReference type="Pfam" id="PF00392">
    <property type="entry name" value="GntR"/>
    <property type="match status" value="1"/>
</dbReference>
<dbReference type="Gene3D" id="1.10.10.10">
    <property type="entry name" value="Winged helix-like DNA-binding domain superfamily/Winged helix DNA-binding domain"/>
    <property type="match status" value="1"/>
</dbReference>
<keyword evidence="1" id="KW-0805">Transcription regulation</keyword>
<accession>A0ABQ4C4A0</accession>
<comment type="caution">
    <text evidence="5">The sequence shown here is derived from an EMBL/GenBank/DDBJ whole genome shotgun (WGS) entry which is preliminary data.</text>
</comment>
<reference evidence="5 6" key="1">
    <citation type="submission" date="2021-01" db="EMBL/GenBank/DDBJ databases">
        <title>Whole genome shotgun sequence of Asanoa iriomotensis NBRC 100142.</title>
        <authorList>
            <person name="Komaki H."/>
            <person name="Tamura T."/>
        </authorList>
    </citation>
    <scope>NUCLEOTIDE SEQUENCE [LARGE SCALE GENOMIC DNA]</scope>
    <source>
        <strain evidence="5 6">NBRC 100142</strain>
    </source>
</reference>
<sequence length="84" mass="9279">MANRKASVSIVEPNEPTTEYRKVLDELVRRITSGELAPGEKLPSTVRLAAEFDVSVSTIHRVTTTLEDRGLIRGVPGKGRYVRS</sequence>
<dbReference type="SUPFAM" id="SSF46785">
    <property type="entry name" value="Winged helix' DNA-binding domain"/>
    <property type="match status" value="1"/>
</dbReference>
<dbReference type="InterPro" id="IPR036390">
    <property type="entry name" value="WH_DNA-bd_sf"/>
</dbReference>
<dbReference type="EMBL" id="BONC01000024">
    <property type="protein sequence ID" value="GIF57582.1"/>
    <property type="molecule type" value="Genomic_DNA"/>
</dbReference>
<keyword evidence="6" id="KW-1185">Reference proteome</keyword>